<dbReference type="AlphaFoldDB" id="A0A193CHK9"/>
<feature type="signal peptide" evidence="5">
    <location>
        <begin position="1"/>
        <end position="19"/>
    </location>
</feature>
<reference evidence="6" key="1">
    <citation type="journal article" date="2016" name="PLoS Negl. Trop. Dis.">
        <title>Full-Length Venom Protein cDNA Sequences from Venom-Derived mRNA: Exploring Compositional Variation and Adaptive Multigene Evolution.</title>
        <authorList>
            <person name="Modahl C.M."/>
            <person name="Mackessy S.P."/>
        </authorList>
    </citation>
    <scope>NUCLEOTIDE SEQUENCE</scope>
</reference>
<dbReference type="InterPro" id="IPR003571">
    <property type="entry name" value="Snake_3FTx"/>
</dbReference>
<protein>
    <submittedName>
        <fullName evidence="6">Three finger toxin</fullName>
    </submittedName>
</protein>
<sequence length="108" mass="11845">MKTLLVVLAVVAFVCLGSADQLGLGRQRIDQGRRQAIGPPFGLCFQCNQKTSSDCFNAKRCQPYHRTCYTLYKSGGEEWAVKGCAKGCPTAGPDERVKCCHTPRCNND</sequence>
<dbReference type="InterPro" id="IPR045860">
    <property type="entry name" value="Snake_toxin-like_sf"/>
</dbReference>
<dbReference type="GO" id="GO:0090729">
    <property type="term" value="F:toxin activity"/>
    <property type="evidence" value="ECO:0007669"/>
    <property type="project" value="InterPro"/>
</dbReference>
<accession>A0A193CHK9</accession>
<feature type="chain" id="PRO_5008256733" evidence="5">
    <location>
        <begin position="20"/>
        <end position="108"/>
    </location>
</feature>
<evidence type="ECO:0000256" key="2">
    <source>
        <dbReference type="ARBA" id="ARBA00022525"/>
    </source>
</evidence>
<organism evidence="6">
    <name type="scientific">Oxybelis fulgidus</name>
    <name type="common">Green vine snake</name>
    <name type="synonym">Coluber fulgidus</name>
    <dbReference type="NCBI Taxonomy" id="121355"/>
    <lineage>
        <taxon>Eukaryota</taxon>
        <taxon>Metazoa</taxon>
        <taxon>Chordata</taxon>
        <taxon>Craniata</taxon>
        <taxon>Vertebrata</taxon>
        <taxon>Euteleostomi</taxon>
        <taxon>Lepidosauria</taxon>
        <taxon>Squamata</taxon>
        <taxon>Bifurcata</taxon>
        <taxon>Unidentata</taxon>
        <taxon>Episquamata</taxon>
        <taxon>Toxicofera</taxon>
        <taxon>Serpentes</taxon>
        <taxon>Colubroidea</taxon>
        <taxon>Colubridae</taxon>
        <taxon>Colubrinae</taxon>
        <taxon>Oxybelis</taxon>
    </lineage>
</organism>
<evidence type="ECO:0000256" key="1">
    <source>
        <dbReference type="ARBA" id="ARBA00004613"/>
    </source>
</evidence>
<keyword evidence="5" id="KW-0732">Signal</keyword>
<dbReference type="Pfam" id="PF21947">
    <property type="entry name" value="Toxin_cobra-type"/>
    <property type="match status" value="1"/>
</dbReference>
<comment type="similarity">
    <text evidence="4">Belongs to the three-finger toxin family. Ancestral subfamily. Boigatoxin sub-subfamily.</text>
</comment>
<evidence type="ECO:0000256" key="4">
    <source>
        <dbReference type="ARBA" id="ARBA00061568"/>
    </source>
</evidence>
<dbReference type="SUPFAM" id="SSF57302">
    <property type="entry name" value="Snake toxin-like"/>
    <property type="match status" value="1"/>
</dbReference>
<dbReference type="Gene3D" id="2.10.60.10">
    <property type="entry name" value="CD59"/>
    <property type="match status" value="1"/>
</dbReference>
<name>A0A193CHK9_OXYFU</name>
<evidence type="ECO:0000256" key="3">
    <source>
        <dbReference type="ARBA" id="ARBA00023157"/>
    </source>
</evidence>
<dbReference type="InterPro" id="IPR018354">
    <property type="entry name" value="Snake_toxin_con_site"/>
</dbReference>
<comment type="subcellular location">
    <subcellularLocation>
        <location evidence="1">Secreted</location>
    </subcellularLocation>
</comment>
<dbReference type="InterPro" id="IPR054131">
    <property type="entry name" value="Toxin_cobra-type"/>
</dbReference>
<evidence type="ECO:0000313" key="6">
    <source>
        <dbReference type="EMBL" id="ANN23933.1"/>
    </source>
</evidence>
<dbReference type="SMR" id="A0A193CHK9"/>
<keyword evidence="3" id="KW-1015">Disulfide bond</keyword>
<keyword evidence="2" id="KW-0964">Secreted</keyword>
<dbReference type="EMBL" id="KU666924">
    <property type="protein sequence ID" value="ANN23933.1"/>
    <property type="molecule type" value="mRNA"/>
</dbReference>
<dbReference type="CDD" id="cd00206">
    <property type="entry name" value="TFP_snake_toxin"/>
    <property type="match status" value="1"/>
</dbReference>
<dbReference type="PROSITE" id="PS00272">
    <property type="entry name" value="SNAKE_TOXIN"/>
    <property type="match status" value="1"/>
</dbReference>
<dbReference type="GO" id="GO:0005576">
    <property type="term" value="C:extracellular region"/>
    <property type="evidence" value="ECO:0007669"/>
    <property type="project" value="UniProtKB-SubCell"/>
</dbReference>
<proteinExistence type="evidence at transcript level"/>
<evidence type="ECO:0000256" key="5">
    <source>
        <dbReference type="SAM" id="SignalP"/>
    </source>
</evidence>